<dbReference type="InterPro" id="IPR009057">
    <property type="entry name" value="Homeodomain-like_sf"/>
</dbReference>
<evidence type="ECO:0000313" key="7">
    <source>
        <dbReference type="Proteomes" id="UP001628078"/>
    </source>
</evidence>
<dbReference type="InterPro" id="IPR036271">
    <property type="entry name" value="Tet_transcr_reg_TetR-rel_C_sf"/>
</dbReference>
<dbReference type="Pfam" id="PF13305">
    <property type="entry name" value="TetR_C_33"/>
    <property type="match status" value="1"/>
</dbReference>
<keyword evidence="3" id="KW-0804">Transcription</keyword>
<dbReference type="Gene3D" id="1.10.10.60">
    <property type="entry name" value="Homeodomain-like"/>
    <property type="match status" value="1"/>
</dbReference>
<feature type="DNA-binding region" description="H-T-H motif" evidence="4">
    <location>
        <begin position="27"/>
        <end position="46"/>
    </location>
</feature>
<evidence type="ECO:0000313" key="6">
    <source>
        <dbReference type="EMBL" id="GKT06360.1"/>
    </source>
</evidence>
<dbReference type="InterPro" id="IPR025996">
    <property type="entry name" value="MT1864/Rv1816-like_C"/>
</dbReference>
<dbReference type="PROSITE" id="PS50977">
    <property type="entry name" value="HTH_TETR_2"/>
    <property type="match status" value="1"/>
</dbReference>
<dbReference type="SUPFAM" id="SSF46689">
    <property type="entry name" value="Homeodomain-like"/>
    <property type="match status" value="1"/>
</dbReference>
<protein>
    <recommendedName>
        <fullName evidence="5">HTH tetR-type domain-containing protein</fullName>
    </recommendedName>
</protein>
<sequence length="197" mass="22202">MKRTLSRELIVAEANKLAEKETLHNLSWRGIARHLQVQPQTLYHYFPSLGDLKAAVAEYQRGQLERQLYANLVPVSGADALYVFAETIFTFAQNHPSFTEIMTDQIQGRNSSECVTDQQSTVVKILDDILKPMIMDDDKRLQVKRFLLSSLFGYAKLSFSGFFAEQQATADSLKTIVTFLIRAIPIDGQTPTSLQGD</sequence>
<dbReference type="Proteomes" id="UP001628078">
    <property type="component" value="Unassembled WGS sequence"/>
</dbReference>
<evidence type="ECO:0000256" key="3">
    <source>
        <dbReference type="ARBA" id="ARBA00023163"/>
    </source>
</evidence>
<dbReference type="InterPro" id="IPR001647">
    <property type="entry name" value="HTH_TetR"/>
</dbReference>
<dbReference type="Gene3D" id="1.10.357.10">
    <property type="entry name" value="Tetracycline Repressor, domain 2"/>
    <property type="match status" value="1"/>
</dbReference>
<gene>
    <name evidence="6" type="ORF">JCM31185_16470</name>
</gene>
<comment type="caution">
    <text evidence="6">The sequence shown here is derived from an EMBL/GenBank/DDBJ whole genome shotgun (WGS) entry which is preliminary data.</text>
</comment>
<dbReference type="RefSeq" id="WP_407884442.1">
    <property type="nucleotide sequence ID" value="NZ_BQXO01000005.1"/>
</dbReference>
<dbReference type="Pfam" id="PF00440">
    <property type="entry name" value="TetR_N"/>
    <property type="match status" value="1"/>
</dbReference>
<name>A0ABQ5JQR1_9LACO</name>
<keyword evidence="2 4" id="KW-0238">DNA-binding</keyword>
<feature type="domain" description="HTH tetR-type" evidence="5">
    <location>
        <begin position="4"/>
        <end position="64"/>
    </location>
</feature>
<dbReference type="SUPFAM" id="SSF48498">
    <property type="entry name" value="Tetracyclin repressor-like, C-terminal domain"/>
    <property type="match status" value="1"/>
</dbReference>
<evidence type="ECO:0000259" key="5">
    <source>
        <dbReference type="PROSITE" id="PS50977"/>
    </source>
</evidence>
<evidence type="ECO:0000256" key="2">
    <source>
        <dbReference type="ARBA" id="ARBA00023125"/>
    </source>
</evidence>
<accession>A0ABQ5JQR1</accession>
<dbReference type="EMBL" id="BQXO01000005">
    <property type="protein sequence ID" value="GKT06360.1"/>
    <property type="molecule type" value="Genomic_DNA"/>
</dbReference>
<keyword evidence="7" id="KW-1185">Reference proteome</keyword>
<proteinExistence type="predicted"/>
<evidence type="ECO:0000256" key="4">
    <source>
        <dbReference type="PROSITE-ProRule" id="PRU00335"/>
    </source>
</evidence>
<reference evidence="6 7" key="1">
    <citation type="submission" date="2022-03" db="EMBL/GenBank/DDBJ databases">
        <title>Draft genome sequence of Furfurilactobacillus curtus JCM 31185.</title>
        <authorList>
            <person name="Suzuki S."/>
            <person name="Endo A."/>
            <person name="Kajikawa A."/>
        </authorList>
    </citation>
    <scope>NUCLEOTIDE SEQUENCE [LARGE SCALE GENOMIC DNA]</scope>
    <source>
        <strain evidence="6 7">JCM 31185</strain>
    </source>
</reference>
<evidence type="ECO:0000256" key="1">
    <source>
        <dbReference type="ARBA" id="ARBA00023015"/>
    </source>
</evidence>
<keyword evidence="1" id="KW-0805">Transcription regulation</keyword>
<organism evidence="6 7">
    <name type="scientific">Furfurilactobacillus curtus</name>
    <dbReference type="NCBI Taxonomy" id="1746200"/>
    <lineage>
        <taxon>Bacteria</taxon>
        <taxon>Bacillati</taxon>
        <taxon>Bacillota</taxon>
        <taxon>Bacilli</taxon>
        <taxon>Lactobacillales</taxon>
        <taxon>Lactobacillaceae</taxon>
        <taxon>Furfurilactobacillus</taxon>
    </lineage>
</organism>